<dbReference type="CDD" id="cd00118">
    <property type="entry name" value="LysM"/>
    <property type="match status" value="1"/>
</dbReference>
<feature type="region of interest" description="Disordered" evidence="2">
    <location>
        <begin position="139"/>
        <end position="193"/>
    </location>
</feature>
<dbReference type="InterPro" id="IPR036779">
    <property type="entry name" value="LysM_dom_sf"/>
</dbReference>
<feature type="compositionally biased region" description="Pro residues" evidence="2">
    <location>
        <begin position="167"/>
        <end position="182"/>
    </location>
</feature>
<feature type="compositionally biased region" description="Basic and acidic residues" evidence="2">
    <location>
        <begin position="115"/>
        <end position="126"/>
    </location>
</feature>
<dbReference type="Proteomes" id="UP000095149">
    <property type="component" value="Unassembled WGS sequence"/>
</dbReference>
<dbReference type="Gene3D" id="3.10.350.10">
    <property type="entry name" value="LysM domain"/>
    <property type="match status" value="1"/>
</dbReference>
<evidence type="ECO:0000313" key="5">
    <source>
        <dbReference type="Proteomes" id="UP000095149"/>
    </source>
</evidence>
<protein>
    <recommendedName>
        <fullName evidence="3">LysM domain-containing protein</fullName>
    </recommendedName>
</protein>
<name>A0A1E3K4E4_9TREE</name>
<feature type="region of interest" description="Disordered" evidence="2">
    <location>
        <begin position="321"/>
        <end position="345"/>
    </location>
</feature>
<gene>
    <name evidence="4" type="ORF">I350_04471</name>
</gene>
<evidence type="ECO:0000259" key="3">
    <source>
        <dbReference type="PROSITE" id="PS51782"/>
    </source>
</evidence>
<keyword evidence="1" id="KW-0175">Coiled coil</keyword>
<evidence type="ECO:0000256" key="2">
    <source>
        <dbReference type="SAM" id="MobiDB-lite"/>
    </source>
</evidence>
<dbReference type="OrthoDB" id="2107166at2759"/>
<dbReference type="InterPro" id="IPR018392">
    <property type="entry name" value="LysM"/>
</dbReference>
<organism evidence="4 5">
    <name type="scientific">Cryptococcus amylolentus CBS 6273</name>
    <dbReference type="NCBI Taxonomy" id="1296118"/>
    <lineage>
        <taxon>Eukaryota</taxon>
        <taxon>Fungi</taxon>
        <taxon>Dikarya</taxon>
        <taxon>Basidiomycota</taxon>
        <taxon>Agaricomycotina</taxon>
        <taxon>Tremellomycetes</taxon>
        <taxon>Tremellales</taxon>
        <taxon>Cryptococcaceae</taxon>
        <taxon>Cryptococcus</taxon>
    </lineage>
</organism>
<evidence type="ECO:0000256" key="1">
    <source>
        <dbReference type="SAM" id="Coils"/>
    </source>
</evidence>
<evidence type="ECO:0000313" key="4">
    <source>
        <dbReference type="EMBL" id="ODO07102.1"/>
    </source>
</evidence>
<dbReference type="PROSITE" id="PS51782">
    <property type="entry name" value="LYSM"/>
    <property type="match status" value="1"/>
</dbReference>
<accession>A0A1E3K4E4</accession>
<dbReference type="EMBL" id="MEKH01000006">
    <property type="protein sequence ID" value="ODO07102.1"/>
    <property type="molecule type" value="Genomic_DNA"/>
</dbReference>
<comment type="caution">
    <text evidence="4">The sequence shown here is derived from an EMBL/GenBank/DDBJ whole genome shotgun (WGS) entry which is preliminary data.</text>
</comment>
<proteinExistence type="predicted"/>
<feature type="region of interest" description="Disordered" evidence="2">
    <location>
        <begin position="113"/>
        <end position="132"/>
    </location>
</feature>
<feature type="domain" description="LysM" evidence="3">
    <location>
        <begin position="200"/>
        <end position="247"/>
    </location>
</feature>
<reference evidence="4 5" key="1">
    <citation type="submission" date="2016-06" db="EMBL/GenBank/DDBJ databases">
        <title>Evolution of pathogenesis and genome organization in the Tremellales.</title>
        <authorList>
            <person name="Cuomo C."/>
            <person name="Litvintseva A."/>
            <person name="Heitman J."/>
            <person name="Chen Y."/>
            <person name="Sun S."/>
            <person name="Springer D."/>
            <person name="Dromer F."/>
            <person name="Young S."/>
            <person name="Zeng Q."/>
            <person name="Chapman S."/>
            <person name="Gujja S."/>
            <person name="Saif S."/>
            <person name="Birren B."/>
        </authorList>
    </citation>
    <scope>NUCLEOTIDE SEQUENCE [LARGE SCALE GENOMIC DNA]</scope>
    <source>
        <strain evidence="4 5">CBS 6273</strain>
    </source>
</reference>
<feature type="coiled-coil region" evidence="1">
    <location>
        <begin position="267"/>
        <end position="294"/>
    </location>
</feature>
<dbReference type="AlphaFoldDB" id="A0A1E3K4E4"/>
<dbReference type="SUPFAM" id="SSF54106">
    <property type="entry name" value="LysM domain"/>
    <property type="match status" value="1"/>
</dbReference>
<sequence length="379" mass="41047">MKEYVGSPRARGTSFDRHHRPDWSAPFIAILSSIDSSLIPLPHPPVMSTPTTCQTCSSTLPSPLPQSTHQPPCCNHPICLACTARNPRLREYVPCLKCGTGSSILSGGVSVEAGGTRDRARDREEVGGGGGGDLLFAMGDEDDDGLGPAGIAGDLPPGYDEIDALPSLPPSQTPDSRVPPPHIASEPTKAEEEPMEIVEVTHLVSRGDTVMSVARKYSADPHDILEFNTLPSTALTSNARILQTRKSIIISRRSVPSSSLPPLSYRDKQLEAAVNKAESENRRKERQIQRFRAVTKAAHPEIANAYLSVEQLEEGKDVDYGTGEALEGGGKKIPMPSEGNREARALDRFWEDEDWESNSGRAERKKVGKWKVVGSSLAK</sequence>